<keyword evidence="7" id="KW-0564">Palmitate</keyword>
<evidence type="ECO:0000256" key="4">
    <source>
        <dbReference type="ARBA" id="ARBA00022741"/>
    </source>
</evidence>
<feature type="binding site" evidence="11">
    <location>
        <begin position="289"/>
        <end position="293"/>
    </location>
    <ligand>
        <name>GTP</name>
        <dbReference type="ChEBI" id="CHEBI:37565"/>
    </ligand>
</feature>
<evidence type="ECO:0000256" key="11">
    <source>
        <dbReference type="PIRSR" id="PIRSR601019-1"/>
    </source>
</evidence>
<proteinExistence type="predicted"/>
<evidence type="ECO:0000256" key="12">
    <source>
        <dbReference type="PIRSR" id="PIRSR601019-2"/>
    </source>
</evidence>
<dbReference type="SUPFAM" id="SSF52540">
    <property type="entry name" value="P-loop containing nucleoside triphosphate hydrolases"/>
    <property type="match status" value="1"/>
</dbReference>
<dbReference type="InterPro" id="IPR027417">
    <property type="entry name" value="P-loop_NTPase"/>
</dbReference>
<keyword evidence="3 12" id="KW-0479">Metal-binding</keyword>
<dbReference type="Proteomes" id="UP000054805">
    <property type="component" value="Unassembled WGS sequence"/>
</dbReference>
<feature type="binding site" evidence="12">
    <location>
        <position position="270"/>
    </location>
    <ligand>
        <name>Mg(2+)</name>
        <dbReference type="ChEBI" id="CHEBI:18420"/>
    </ligand>
</feature>
<dbReference type="Gene3D" id="1.10.400.10">
    <property type="entry name" value="GI Alpha 1, domain 2-like"/>
    <property type="match status" value="1"/>
</dbReference>
<feature type="binding site" evidence="11">
    <location>
        <begin position="131"/>
        <end position="136"/>
    </location>
    <ligand>
        <name>GTP</name>
        <dbReference type="ChEBI" id="CHEBI:37565"/>
    </ligand>
</feature>
<evidence type="ECO:0000256" key="1">
    <source>
        <dbReference type="ARBA" id="ARBA00011356"/>
    </source>
</evidence>
<feature type="binding site" evidence="11">
    <location>
        <begin position="264"/>
        <end position="270"/>
    </location>
    <ligand>
        <name>GTP</name>
        <dbReference type="ChEBI" id="CHEBI:37565"/>
    </ligand>
</feature>
<protein>
    <recommendedName>
        <fullName evidence="10">Guanine nucleotide-binding protein alpha-3 subunit</fullName>
    </recommendedName>
</protein>
<dbReference type="GO" id="GO:0046872">
    <property type="term" value="F:metal ion binding"/>
    <property type="evidence" value="ECO:0007669"/>
    <property type="project" value="UniProtKB-KW"/>
</dbReference>
<evidence type="ECO:0000313" key="13">
    <source>
        <dbReference type="EMBL" id="KRZ25802.1"/>
    </source>
</evidence>
<dbReference type="InterPro" id="IPR001019">
    <property type="entry name" value="Gprotein_alpha_su"/>
</dbReference>
<dbReference type="AlphaFoldDB" id="A0A0V1ISP5"/>
<dbReference type="GO" id="GO:0005834">
    <property type="term" value="C:heterotrimeric G-protein complex"/>
    <property type="evidence" value="ECO:0007669"/>
    <property type="project" value="TreeGrafter"/>
</dbReference>
<keyword evidence="8" id="KW-0807">Transducer</keyword>
<sequence length="479" mass="55421">MAGSLSTMTCKNTMLTRLNGSVDDAGKIVSLWCRNVAWSIVSNRQQLPTVLRQLFPAVGFHSEFHSRHFCNCTHSQAVIFTAFKKTDVMGHCASREDKEARKRNKKIEDQMRKDQSVTLRTIKLLLLGAGESGKSTILKQMKILHKDGFSQHDFEMIRPVVYSNTVHAMLAVLRAMYQLNIEFSDPERQKDAQIVYATVHAQRDAEPFSESLSQAMQKLWADGGVQSCYSRSNEYQIDDSAKYFLDDLPRLSTADFLPNEQDVLRTRVKTTGITEVLFELKGLTFRVIDVGGQRSERKKWIHCFDNVNAIIFISSLSEYDQTMREDNFTNRMHESLKLFDSICNSPWFVDIHFILFLNKKDLFAQKIRRSPLTVCFPEYKGQQNYSESVNYIQWKFEQLNRNAQREIYCHHTCATDTNNVQFVLDACLDMIIAKNLKSMVKLMNNNNQFVKLLLNQMNSIVSSTDIFDEKFTIYRDDFI</sequence>
<evidence type="ECO:0000256" key="10">
    <source>
        <dbReference type="ARBA" id="ARBA00074365"/>
    </source>
</evidence>
<dbReference type="GO" id="GO:0005737">
    <property type="term" value="C:cytoplasm"/>
    <property type="evidence" value="ECO:0007669"/>
    <property type="project" value="TreeGrafter"/>
</dbReference>
<dbReference type="PANTHER" id="PTHR10218">
    <property type="entry name" value="GTP-BINDING PROTEIN ALPHA SUBUNIT"/>
    <property type="match status" value="1"/>
</dbReference>
<dbReference type="SUPFAM" id="SSF47895">
    <property type="entry name" value="Transducin (alpha subunit), insertion domain"/>
    <property type="match status" value="1"/>
</dbReference>
<dbReference type="GO" id="GO:0001664">
    <property type="term" value="F:G protein-coupled receptor binding"/>
    <property type="evidence" value="ECO:0007669"/>
    <property type="project" value="TreeGrafter"/>
</dbReference>
<keyword evidence="2" id="KW-0519">Myristate</keyword>
<evidence type="ECO:0000256" key="2">
    <source>
        <dbReference type="ARBA" id="ARBA00022707"/>
    </source>
</evidence>
<organism evidence="13 14">
    <name type="scientific">Trichinella pseudospiralis</name>
    <name type="common">Parasitic roundworm</name>
    <dbReference type="NCBI Taxonomy" id="6337"/>
    <lineage>
        <taxon>Eukaryota</taxon>
        <taxon>Metazoa</taxon>
        <taxon>Ecdysozoa</taxon>
        <taxon>Nematoda</taxon>
        <taxon>Enoplea</taxon>
        <taxon>Dorylaimia</taxon>
        <taxon>Trichinellida</taxon>
        <taxon>Trichinellidae</taxon>
        <taxon>Trichinella</taxon>
    </lineage>
</organism>
<keyword evidence="6 11" id="KW-0342">GTP-binding</keyword>
<dbReference type="EMBL" id="JYDS01000095">
    <property type="protein sequence ID" value="KRZ25802.1"/>
    <property type="molecule type" value="Genomic_DNA"/>
</dbReference>
<evidence type="ECO:0000313" key="14">
    <source>
        <dbReference type="Proteomes" id="UP000054805"/>
    </source>
</evidence>
<evidence type="ECO:0000256" key="3">
    <source>
        <dbReference type="ARBA" id="ARBA00022723"/>
    </source>
</evidence>
<dbReference type="FunFam" id="3.40.50.300:FF:000041">
    <property type="entry name" value="Guanine nucleotide-binding protein G(I) subunit alpha"/>
    <property type="match status" value="1"/>
</dbReference>
<dbReference type="PRINTS" id="PR00441">
    <property type="entry name" value="GPROTEINAI"/>
</dbReference>
<reference evidence="13 14" key="1">
    <citation type="submission" date="2015-01" db="EMBL/GenBank/DDBJ databases">
        <title>Evolution of Trichinella species and genotypes.</title>
        <authorList>
            <person name="Korhonen P.K."/>
            <person name="Edoardo P."/>
            <person name="Giuseppe L.R."/>
            <person name="Gasser R.B."/>
        </authorList>
    </citation>
    <scope>NUCLEOTIDE SEQUENCE [LARGE SCALE GENOMIC DNA]</scope>
    <source>
        <strain evidence="13">ISS588</strain>
    </source>
</reference>
<keyword evidence="14" id="KW-1185">Reference proteome</keyword>
<dbReference type="GO" id="GO:0097730">
    <property type="term" value="C:non-motile cilium"/>
    <property type="evidence" value="ECO:0007669"/>
    <property type="project" value="UniProtKB-ARBA"/>
</dbReference>
<dbReference type="Pfam" id="PF00503">
    <property type="entry name" value="G-alpha"/>
    <property type="match status" value="1"/>
</dbReference>
<comment type="caution">
    <text evidence="13">The sequence shown here is derived from an EMBL/GenBank/DDBJ whole genome shotgun (WGS) entry which is preliminary data.</text>
</comment>
<dbReference type="InterPro" id="IPR011025">
    <property type="entry name" value="GproteinA_insert"/>
</dbReference>
<keyword evidence="9" id="KW-0449">Lipoprotein</keyword>
<dbReference type="PROSITE" id="PS51882">
    <property type="entry name" value="G_ALPHA"/>
    <property type="match status" value="1"/>
</dbReference>
<evidence type="ECO:0000256" key="5">
    <source>
        <dbReference type="ARBA" id="ARBA00022842"/>
    </source>
</evidence>
<dbReference type="InterPro" id="IPR001408">
    <property type="entry name" value="Gprotein_alpha_I"/>
</dbReference>
<keyword evidence="5 12" id="KW-0460">Magnesium</keyword>
<gene>
    <name evidence="13" type="primary">gpa-7</name>
    <name evidence="13" type="ORF">T4B_2187</name>
</gene>
<name>A0A0V1ISP5_TRIPS</name>
<evidence type="ECO:0000256" key="8">
    <source>
        <dbReference type="ARBA" id="ARBA00023224"/>
    </source>
</evidence>
<comment type="subunit">
    <text evidence="1">G proteins are composed of 3 units; alpha, beta and gamma. The alpha chain contains the guanine nucleotide binding site.</text>
</comment>
<feature type="binding site" evidence="11">
    <location>
        <begin position="358"/>
        <end position="361"/>
    </location>
    <ligand>
        <name>GTP</name>
        <dbReference type="ChEBI" id="CHEBI:37565"/>
    </ligand>
</feature>
<evidence type="ECO:0000256" key="9">
    <source>
        <dbReference type="ARBA" id="ARBA00023288"/>
    </source>
</evidence>
<accession>A0A0V1ISP5</accession>
<dbReference type="GO" id="GO:0031683">
    <property type="term" value="F:G-protein beta/gamma-subunit complex binding"/>
    <property type="evidence" value="ECO:0007669"/>
    <property type="project" value="InterPro"/>
</dbReference>
<dbReference type="Gene3D" id="3.40.50.300">
    <property type="entry name" value="P-loop containing nucleotide triphosphate hydrolases"/>
    <property type="match status" value="1"/>
</dbReference>
<dbReference type="GO" id="GO:0003924">
    <property type="term" value="F:GTPase activity"/>
    <property type="evidence" value="ECO:0007669"/>
    <property type="project" value="InterPro"/>
</dbReference>
<dbReference type="FunFam" id="3.40.50.300:FF:000692">
    <property type="entry name" value="Guanine nucleotide-binding protein subunit alpha"/>
    <property type="match status" value="1"/>
</dbReference>
<evidence type="ECO:0000256" key="7">
    <source>
        <dbReference type="ARBA" id="ARBA00023139"/>
    </source>
</evidence>
<dbReference type="FunFam" id="1.10.400.10:FF:000011">
    <property type="entry name" value="Guanine nucleotide-binding protein alpha-1 subunit"/>
    <property type="match status" value="1"/>
</dbReference>
<dbReference type="PRINTS" id="PR00318">
    <property type="entry name" value="GPROTEINA"/>
</dbReference>
<feature type="binding site" evidence="12">
    <location>
        <position position="135"/>
    </location>
    <ligand>
        <name>Mg(2+)</name>
        <dbReference type="ChEBI" id="CHEBI:18420"/>
    </ligand>
</feature>
<dbReference type="PANTHER" id="PTHR10218:SF243">
    <property type="entry name" value="GUANINE NUCLEOTIDE-BINDING PROTEIN ALPHA-7 SUBUNIT"/>
    <property type="match status" value="1"/>
</dbReference>
<feature type="binding site" evidence="11">
    <location>
        <position position="414"/>
    </location>
    <ligand>
        <name>GTP</name>
        <dbReference type="ChEBI" id="CHEBI:37565"/>
    </ligand>
</feature>
<feature type="binding site" evidence="11">
    <location>
        <begin position="239"/>
        <end position="240"/>
    </location>
    <ligand>
        <name>GTP</name>
        <dbReference type="ChEBI" id="CHEBI:37565"/>
    </ligand>
</feature>
<evidence type="ECO:0000256" key="6">
    <source>
        <dbReference type="ARBA" id="ARBA00023134"/>
    </source>
</evidence>
<dbReference type="CDD" id="cd00066">
    <property type="entry name" value="G-alpha"/>
    <property type="match status" value="1"/>
</dbReference>
<dbReference type="SMART" id="SM00275">
    <property type="entry name" value="G_alpha"/>
    <property type="match status" value="1"/>
</dbReference>
<keyword evidence="4 11" id="KW-0547">Nucleotide-binding</keyword>
<dbReference type="GO" id="GO:0043025">
    <property type="term" value="C:neuronal cell body"/>
    <property type="evidence" value="ECO:0007669"/>
    <property type="project" value="UniProtKB-ARBA"/>
</dbReference>
<dbReference type="GO" id="GO:0005525">
    <property type="term" value="F:GTP binding"/>
    <property type="evidence" value="ECO:0007669"/>
    <property type="project" value="UniProtKB-KW"/>
</dbReference>
<dbReference type="GO" id="GO:0007188">
    <property type="term" value="P:adenylate cyclase-modulating G protein-coupled receptor signaling pathway"/>
    <property type="evidence" value="ECO:0007669"/>
    <property type="project" value="InterPro"/>
</dbReference>